<dbReference type="Proteomes" id="UP000190648">
    <property type="component" value="Unassembled WGS sequence"/>
</dbReference>
<sequence length="96" mass="10261">MLWRAPMAGEQKDDFQEPKTQSDGTTLRRTTTPNSKRRTAHSNFAAGASGQPSLCTEGAQRVPSPASLAAVRGAGEANRHQADTPSAFNLHPESFP</sequence>
<comment type="caution">
    <text evidence="2">The sequence shown here is derived from an EMBL/GenBank/DDBJ whole genome shotgun (WGS) entry which is preliminary data.</text>
</comment>
<evidence type="ECO:0000313" key="2">
    <source>
        <dbReference type="EMBL" id="OPJ83725.1"/>
    </source>
</evidence>
<dbReference type="AlphaFoldDB" id="A0A1V4KH38"/>
<feature type="region of interest" description="Disordered" evidence="1">
    <location>
        <begin position="1"/>
        <end position="96"/>
    </location>
</feature>
<organism evidence="2 3">
    <name type="scientific">Patagioenas fasciata monilis</name>
    <dbReference type="NCBI Taxonomy" id="372326"/>
    <lineage>
        <taxon>Eukaryota</taxon>
        <taxon>Metazoa</taxon>
        <taxon>Chordata</taxon>
        <taxon>Craniata</taxon>
        <taxon>Vertebrata</taxon>
        <taxon>Euteleostomi</taxon>
        <taxon>Archelosauria</taxon>
        <taxon>Archosauria</taxon>
        <taxon>Dinosauria</taxon>
        <taxon>Saurischia</taxon>
        <taxon>Theropoda</taxon>
        <taxon>Coelurosauria</taxon>
        <taxon>Aves</taxon>
        <taxon>Neognathae</taxon>
        <taxon>Neoaves</taxon>
        <taxon>Columbimorphae</taxon>
        <taxon>Columbiformes</taxon>
        <taxon>Columbidae</taxon>
        <taxon>Patagioenas</taxon>
    </lineage>
</organism>
<evidence type="ECO:0000313" key="3">
    <source>
        <dbReference type="Proteomes" id="UP000190648"/>
    </source>
</evidence>
<dbReference type="EMBL" id="LSYS01003169">
    <property type="protein sequence ID" value="OPJ83725.1"/>
    <property type="molecule type" value="Genomic_DNA"/>
</dbReference>
<name>A0A1V4KH38_PATFA</name>
<protein>
    <submittedName>
        <fullName evidence="2">Uncharacterized protein</fullName>
    </submittedName>
</protein>
<keyword evidence="3" id="KW-1185">Reference proteome</keyword>
<feature type="compositionally biased region" description="Polar residues" evidence="1">
    <location>
        <begin position="18"/>
        <end position="34"/>
    </location>
</feature>
<gene>
    <name evidence="2" type="ORF">AV530_006571</name>
</gene>
<proteinExistence type="predicted"/>
<evidence type="ECO:0000256" key="1">
    <source>
        <dbReference type="SAM" id="MobiDB-lite"/>
    </source>
</evidence>
<accession>A0A1V4KH38</accession>
<reference evidence="2 3" key="1">
    <citation type="submission" date="2016-02" db="EMBL/GenBank/DDBJ databases">
        <title>Band-tailed pigeon sequencing and assembly.</title>
        <authorList>
            <person name="Soares A.E."/>
            <person name="Novak B.J."/>
            <person name="Rice E.S."/>
            <person name="O'Connell B."/>
            <person name="Chang D."/>
            <person name="Weber S."/>
            <person name="Shapiro B."/>
        </authorList>
    </citation>
    <scope>NUCLEOTIDE SEQUENCE [LARGE SCALE GENOMIC DNA]</scope>
    <source>
        <strain evidence="2">BTP2013</strain>
        <tissue evidence="2">Blood</tissue>
    </source>
</reference>